<gene>
    <name evidence="1" type="ORF">NGX11_06440</name>
</gene>
<protein>
    <submittedName>
        <fullName evidence="1">Uncharacterized protein</fullName>
    </submittedName>
</protein>
<sequence>MEKQILAQVVDFRDLTPENKKEVMFYYKERLSSYSDLYTDIGEILLALETDSNFYICVLLINKKPVGHIQFKYFIETKNIFIDYICMSKENYSNNHTDLLITLLSSTIEKKLEINHILTEAVFHNKNKNNALFKLFQRRGFKSLNFTYIQPPTETLFPTIGNLLVKSYSRELNIDAIVKDIYFNHYASWYKGKFYYIYLIKCLYAIQKLCIKRQQ</sequence>
<proteinExistence type="predicted"/>
<dbReference type="Proteomes" id="UP001164100">
    <property type="component" value="Chromosome"/>
</dbReference>
<dbReference type="InterPro" id="IPR016181">
    <property type="entry name" value="Acyl_CoA_acyltransferase"/>
</dbReference>
<dbReference type="AlphaFoldDB" id="A0AA46S1E6"/>
<name>A0AA46S1E6_9BACT</name>
<accession>A0AA46S1E6</accession>
<dbReference type="EMBL" id="CP099556">
    <property type="protein sequence ID" value="UYF42546.1"/>
    <property type="molecule type" value="Genomic_DNA"/>
</dbReference>
<organism evidence="1 2">
    <name type="scientific">Aliarcobacter cryaerophilus</name>
    <dbReference type="NCBI Taxonomy" id="28198"/>
    <lineage>
        <taxon>Bacteria</taxon>
        <taxon>Pseudomonadati</taxon>
        <taxon>Campylobacterota</taxon>
        <taxon>Epsilonproteobacteria</taxon>
        <taxon>Campylobacterales</taxon>
        <taxon>Arcobacteraceae</taxon>
        <taxon>Aliarcobacter</taxon>
    </lineage>
</organism>
<evidence type="ECO:0000313" key="2">
    <source>
        <dbReference type="Proteomes" id="UP001164100"/>
    </source>
</evidence>
<evidence type="ECO:0000313" key="1">
    <source>
        <dbReference type="EMBL" id="UYF42546.1"/>
    </source>
</evidence>
<reference evidence="1" key="1">
    <citation type="journal article" date="2022" name="Front. Microbiol.">
        <title>Species classification and novel plasmid identifications in Arcobacter cryaerophilus and Arcobacter cryaerophilus-like organisms.</title>
        <authorList>
            <person name="Zhou G."/>
            <person name="Wang M."/>
            <person name="Wang H."/>
            <person name="Chen X."/>
            <person name="Gu Y."/>
            <person name="Shao Z."/>
            <person name="Zhang J."/>
            <person name="Zhang M."/>
        </authorList>
    </citation>
    <scope>NUCLEOTIDE SEQUENCE</scope>
    <source>
        <strain evidence="1">ICDCAC48</strain>
    </source>
</reference>
<dbReference type="RefSeq" id="WP_263514160.1">
    <property type="nucleotide sequence ID" value="NZ_CP099556.1"/>
</dbReference>
<dbReference type="Gene3D" id="3.40.630.30">
    <property type="match status" value="1"/>
</dbReference>
<dbReference type="SUPFAM" id="SSF55729">
    <property type="entry name" value="Acyl-CoA N-acyltransferases (Nat)"/>
    <property type="match status" value="1"/>
</dbReference>